<keyword evidence="4 8" id="KW-0812">Transmembrane</keyword>
<proteinExistence type="inferred from homology"/>
<reference evidence="11" key="1">
    <citation type="submission" date="2017-02" db="UniProtKB">
        <authorList>
            <consortium name="WormBaseParasite"/>
        </authorList>
    </citation>
    <scope>IDENTIFICATION</scope>
</reference>
<comment type="pathway">
    <text evidence="2 8">Protein modification; protein glycosylation.</text>
</comment>
<reference evidence="9 10" key="2">
    <citation type="submission" date="2018-11" db="EMBL/GenBank/DDBJ databases">
        <authorList>
            <consortium name="Pathogen Informatics"/>
        </authorList>
    </citation>
    <scope>NUCLEOTIDE SEQUENCE [LARGE SCALE GENOMIC DNA]</scope>
    <source>
        <strain evidence="9 10">Costa Rica</strain>
    </source>
</reference>
<evidence type="ECO:0000256" key="1">
    <source>
        <dbReference type="ARBA" id="ARBA00004477"/>
    </source>
</evidence>
<dbReference type="GO" id="GO:0006122">
    <property type="term" value="P:mitochondrial electron transport, ubiquinol to cytochrome c"/>
    <property type="evidence" value="ECO:0007669"/>
    <property type="project" value="InterPro"/>
</dbReference>
<organism evidence="11">
    <name type="scientific">Angiostrongylus costaricensis</name>
    <name type="common">Nematode worm</name>
    <dbReference type="NCBI Taxonomy" id="334426"/>
    <lineage>
        <taxon>Eukaryota</taxon>
        <taxon>Metazoa</taxon>
        <taxon>Ecdysozoa</taxon>
        <taxon>Nematoda</taxon>
        <taxon>Chromadorea</taxon>
        <taxon>Rhabditida</taxon>
        <taxon>Rhabditina</taxon>
        <taxon>Rhabditomorpha</taxon>
        <taxon>Strongyloidea</taxon>
        <taxon>Metastrongylidae</taxon>
        <taxon>Angiostrongylus</taxon>
    </lineage>
</organism>
<dbReference type="Pfam" id="PF08997">
    <property type="entry name" value="UCR_6-4kD"/>
    <property type="match status" value="1"/>
</dbReference>
<dbReference type="OrthoDB" id="445566at2759"/>
<dbReference type="GO" id="GO:0005739">
    <property type="term" value="C:mitochondrion"/>
    <property type="evidence" value="ECO:0007669"/>
    <property type="project" value="GOC"/>
</dbReference>
<evidence type="ECO:0000256" key="7">
    <source>
        <dbReference type="ARBA" id="ARBA00023136"/>
    </source>
</evidence>
<dbReference type="GO" id="GO:0008250">
    <property type="term" value="C:oligosaccharyltransferase complex"/>
    <property type="evidence" value="ECO:0007669"/>
    <property type="project" value="InterPro"/>
</dbReference>
<comment type="function">
    <text evidence="8">Subunit of the oligosaccharyl transferase (OST) complex that catalyzes the initial transfer of a defined glycan (Glc(3)Man(9)GlcNAc(2) in eukaryotes) from the lipid carrier dolichol-pyrophosphate to an asparagine residue within an Asn-X-Ser/Thr consensus motif in nascent polypeptide chains, the first step in protein N-glycosylation. N-glycosylation occurs cotranslationally and the complex associates with the Sec61 complex at the channel-forming translocon complex that mediates protein translocation across the endoplasmic reticulum (ER). All subunits are required for a maximal enzyme activity.</text>
</comment>
<keyword evidence="7 8" id="KW-0472">Membrane</keyword>
<evidence type="ECO:0000313" key="10">
    <source>
        <dbReference type="Proteomes" id="UP000267027"/>
    </source>
</evidence>
<evidence type="ECO:0000313" key="11">
    <source>
        <dbReference type="WBParaSite" id="ACOC_0000956501-mRNA-1"/>
    </source>
</evidence>
<dbReference type="UniPathway" id="UPA00378"/>
<evidence type="ECO:0000256" key="3">
    <source>
        <dbReference type="ARBA" id="ARBA00009386"/>
    </source>
</evidence>
<accession>A0A0R3PUI6</accession>
<comment type="similarity">
    <text evidence="3 8">Belongs to the DAD/OST2 family.</text>
</comment>
<dbReference type="Proteomes" id="UP000267027">
    <property type="component" value="Unassembled WGS sequence"/>
</dbReference>
<dbReference type="AlphaFoldDB" id="A0A0R3PUI6"/>
<dbReference type="InterPro" id="IPR003038">
    <property type="entry name" value="DAD/Ost2"/>
</dbReference>
<evidence type="ECO:0000256" key="4">
    <source>
        <dbReference type="ARBA" id="ARBA00022692"/>
    </source>
</evidence>
<dbReference type="WBParaSite" id="ACOC_0000956501-mRNA-1">
    <property type="protein sequence ID" value="ACOC_0000956501-mRNA-1"/>
    <property type="gene ID" value="ACOC_0000956501"/>
</dbReference>
<dbReference type="EMBL" id="UYYA01004318">
    <property type="protein sequence ID" value="VDM61151.1"/>
    <property type="molecule type" value="Genomic_DNA"/>
</dbReference>
<dbReference type="PANTHER" id="PTHR10705">
    <property type="entry name" value="DOLICHYL-DIPHOSPHOOLIGOSACCHARIDE--PROTEIN GLYCOSYLTRANSFERASE SUBUNIT DAD1"/>
    <property type="match status" value="1"/>
</dbReference>
<feature type="transmembrane region" description="Helical" evidence="8">
    <location>
        <begin position="28"/>
        <end position="47"/>
    </location>
</feature>
<sequence>MQAVQVLKKLFDNYRQTTSGKLKIIDAYMLYILLTGIAQFSNVEVIRIGSESIKIVFQFLYCVLVGTFPFNSFLSGFISTITSFVLASCLRTQVNDENKAEFSHISPERAFADFIFAHKCDDAMLINDFSYPTYGAYGASAFLLAIYFCEWKTVGQYIPLWNKRYAAD</sequence>
<keyword evidence="5 8" id="KW-0256">Endoplasmic reticulum</keyword>
<evidence type="ECO:0000256" key="6">
    <source>
        <dbReference type="ARBA" id="ARBA00022989"/>
    </source>
</evidence>
<name>A0A0R3PUI6_ANGCS</name>
<evidence type="ECO:0000256" key="5">
    <source>
        <dbReference type="ARBA" id="ARBA00022824"/>
    </source>
</evidence>
<dbReference type="Gene3D" id="1.20.5.220">
    <property type="match status" value="1"/>
</dbReference>
<dbReference type="PANTHER" id="PTHR10705:SF0">
    <property type="entry name" value="DOLICHYL-DIPHOSPHOOLIGOSACCHARIDE--PROTEIN GLYCOSYLTRANSFERASE SUBUNIT DAD1"/>
    <property type="match status" value="1"/>
</dbReference>
<dbReference type="STRING" id="334426.A0A0R3PUI6"/>
<dbReference type="SUPFAM" id="SSF81518">
    <property type="entry name" value="Subunit XI (6.4 kDa protein) of cytochrome bc1 complex (Ubiquinol-cytochrome c reductase)"/>
    <property type="match status" value="1"/>
</dbReference>
<dbReference type="GO" id="GO:0006487">
    <property type="term" value="P:protein N-linked glycosylation"/>
    <property type="evidence" value="ECO:0007669"/>
    <property type="project" value="TreeGrafter"/>
</dbReference>
<protein>
    <recommendedName>
        <fullName evidence="8">Dolichyl-diphosphooligosaccharide--protein glycosyltransferase subunit DAD1</fullName>
        <shortName evidence="8">Oligosaccharyl transferase subunit DAD1</shortName>
    </recommendedName>
</protein>
<evidence type="ECO:0000313" key="9">
    <source>
        <dbReference type="EMBL" id="VDM61151.1"/>
    </source>
</evidence>
<dbReference type="InterPro" id="IPR015089">
    <property type="entry name" value="UQCR"/>
</dbReference>
<comment type="caution">
    <text evidence="8">Lacks conserved residue(s) required for the propagation of feature annotation.</text>
</comment>
<dbReference type="OMA" id="FIFAHKC"/>
<feature type="transmembrane region" description="Helical" evidence="8">
    <location>
        <begin position="59"/>
        <end position="86"/>
    </location>
</feature>
<dbReference type="InterPro" id="IPR029027">
    <property type="entry name" value="Single_a-helix_sf"/>
</dbReference>
<comment type="subunit">
    <text evidence="8">Component of the oligosaccharyltransferase (OST) complex.</text>
</comment>
<evidence type="ECO:0000256" key="8">
    <source>
        <dbReference type="RuleBase" id="RU361136"/>
    </source>
</evidence>
<evidence type="ECO:0000256" key="2">
    <source>
        <dbReference type="ARBA" id="ARBA00004922"/>
    </source>
</evidence>
<keyword evidence="10" id="KW-1185">Reference proteome</keyword>
<dbReference type="Pfam" id="PF02109">
    <property type="entry name" value="DAD"/>
    <property type="match status" value="2"/>
</dbReference>
<comment type="subcellular location">
    <subcellularLocation>
        <location evidence="1 8">Endoplasmic reticulum membrane</location>
        <topology evidence="1 8">Multi-pass membrane protein</topology>
    </subcellularLocation>
</comment>
<keyword evidence="6 8" id="KW-1133">Transmembrane helix</keyword>
<gene>
    <name evidence="9" type="ORF">ACOC_LOCUS9566</name>
</gene>